<dbReference type="GO" id="GO:0000381">
    <property type="term" value="P:regulation of alternative mRNA splicing, via spliceosome"/>
    <property type="evidence" value="ECO:0007669"/>
    <property type="project" value="InterPro"/>
</dbReference>
<evidence type="ECO:0000256" key="6">
    <source>
        <dbReference type="ARBA" id="ARBA00023242"/>
    </source>
</evidence>
<evidence type="ECO:0000313" key="9">
    <source>
        <dbReference type="Proteomes" id="UP000663845"/>
    </source>
</evidence>
<name>A0A815AU65_9BILA</name>
<dbReference type="GO" id="GO:0008380">
    <property type="term" value="P:RNA splicing"/>
    <property type="evidence" value="ECO:0007669"/>
    <property type="project" value="UniProtKB-KW"/>
</dbReference>
<keyword evidence="6" id="KW-0539">Nucleus</keyword>
<comment type="subcellular location">
    <subcellularLocation>
        <location evidence="1">Nucleus</location>
    </subcellularLocation>
</comment>
<organism evidence="8 9">
    <name type="scientific">Adineta steineri</name>
    <dbReference type="NCBI Taxonomy" id="433720"/>
    <lineage>
        <taxon>Eukaryota</taxon>
        <taxon>Metazoa</taxon>
        <taxon>Spiralia</taxon>
        <taxon>Gnathifera</taxon>
        <taxon>Rotifera</taxon>
        <taxon>Eurotatoria</taxon>
        <taxon>Bdelloidea</taxon>
        <taxon>Adinetida</taxon>
        <taxon>Adinetidae</taxon>
        <taxon>Adineta</taxon>
    </lineage>
</organism>
<proteinExistence type="inferred from homology"/>
<keyword evidence="4" id="KW-0507">mRNA processing</keyword>
<comment type="similarity">
    <text evidence="2">Belongs to the cyclin-dependent kinase 5 activator family.</text>
</comment>
<dbReference type="InterPro" id="IPR033757">
    <property type="entry name" value="WTAP"/>
</dbReference>
<dbReference type="InterPro" id="IPR004944">
    <property type="entry name" value="CDK5_activator"/>
</dbReference>
<accession>A0A815AU65</accession>
<evidence type="ECO:0000256" key="5">
    <source>
        <dbReference type="ARBA" id="ARBA00023187"/>
    </source>
</evidence>
<dbReference type="InterPro" id="IPR036915">
    <property type="entry name" value="Cyclin-like_sf"/>
</dbReference>
<protein>
    <submittedName>
        <fullName evidence="8">Uncharacterized protein</fullName>
    </submittedName>
</protein>
<feature type="coiled-coil region" evidence="7">
    <location>
        <begin position="125"/>
        <end position="152"/>
    </location>
</feature>
<sequence>MDITNKLVHSNTISSINPPKRVRIESDDWIDKASRSRFLERWKEQEIYIDYLESRLNQFEQSIDSNERVREKDAECKKLKSMLNYGFLTKTTQQQSFEQIRHLMQIPSLSRLRQTYLDPSINFIFDQMRDEIDQCRKARNEAQNELQAFQFTSDSKIGKMLMARCKKLLDENEQLGKLISSDNVAKLEGEVALQKRLLSNMKNSQKDYEEIMLNMDTNMDAMSNTLLHMRSQLIDSHRQIQNLSEENIRLKNLYESNGTNHIAEKSNRTTPKIDIRNKLDDLNGTISLPIVSSVNDIMDIDSISLNSTTNDINQHSTKNIPHENGININHSNENRDYMGNEITYPLKPFVTNNETRDVFWQRVVLIMGQLSSQMLAINQNPKFFTECFSELKTYNLVR</sequence>
<dbReference type="AlphaFoldDB" id="A0A815AU65"/>
<dbReference type="GO" id="GO:0006397">
    <property type="term" value="P:mRNA processing"/>
    <property type="evidence" value="ECO:0007669"/>
    <property type="project" value="UniProtKB-KW"/>
</dbReference>
<evidence type="ECO:0000256" key="2">
    <source>
        <dbReference type="ARBA" id="ARBA00010175"/>
    </source>
</evidence>
<evidence type="ECO:0000256" key="3">
    <source>
        <dbReference type="ARBA" id="ARBA00010313"/>
    </source>
</evidence>
<dbReference type="PANTHER" id="PTHR15217:SF0">
    <property type="entry name" value="PRE-MRNA-SPLICING REGULATOR WTAP"/>
    <property type="match status" value="1"/>
</dbReference>
<dbReference type="Pfam" id="PF03261">
    <property type="entry name" value="CDK5_activator"/>
    <property type="match status" value="1"/>
</dbReference>
<dbReference type="Pfam" id="PF17098">
    <property type="entry name" value="Wtap"/>
    <property type="match status" value="1"/>
</dbReference>
<dbReference type="PANTHER" id="PTHR15217">
    <property type="entry name" value="WILMS' TUMOR 1-ASSOCIATING PROTEIN"/>
    <property type="match status" value="1"/>
</dbReference>
<comment type="caution">
    <text evidence="8">The sequence shown here is derived from an EMBL/GenBank/DDBJ whole genome shotgun (WGS) entry which is preliminary data.</text>
</comment>
<gene>
    <name evidence="8" type="ORF">JYZ213_LOCUS30207</name>
</gene>
<comment type="similarity">
    <text evidence="3">Belongs to the fl(2)d family.</text>
</comment>
<keyword evidence="7" id="KW-0175">Coiled coil</keyword>
<evidence type="ECO:0000256" key="1">
    <source>
        <dbReference type="ARBA" id="ARBA00004123"/>
    </source>
</evidence>
<dbReference type="GO" id="GO:0005634">
    <property type="term" value="C:nucleus"/>
    <property type="evidence" value="ECO:0007669"/>
    <property type="project" value="UniProtKB-SubCell"/>
</dbReference>
<evidence type="ECO:0000256" key="4">
    <source>
        <dbReference type="ARBA" id="ARBA00022664"/>
    </source>
</evidence>
<dbReference type="GO" id="GO:0016556">
    <property type="term" value="P:mRNA modification"/>
    <property type="evidence" value="ECO:0007669"/>
    <property type="project" value="InterPro"/>
</dbReference>
<dbReference type="Gene3D" id="1.10.472.10">
    <property type="entry name" value="Cyclin-like"/>
    <property type="match status" value="1"/>
</dbReference>
<dbReference type="Proteomes" id="UP000663845">
    <property type="component" value="Unassembled WGS sequence"/>
</dbReference>
<evidence type="ECO:0000313" key="8">
    <source>
        <dbReference type="EMBL" id="CAF1261986.1"/>
    </source>
</evidence>
<dbReference type="EMBL" id="CAJNOG010000477">
    <property type="protein sequence ID" value="CAF1261986.1"/>
    <property type="molecule type" value="Genomic_DNA"/>
</dbReference>
<keyword evidence="5" id="KW-0508">mRNA splicing</keyword>
<reference evidence="8" key="1">
    <citation type="submission" date="2021-02" db="EMBL/GenBank/DDBJ databases">
        <authorList>
            <person name="Nowell W R."/>
        </authorList>
    </citation>
    <scope>NUCLEOTIDE SEQUENCE</scope>
</reference>
<dbReference type="GO" id="GO:0061575">
    <property type="term" value="F:cyclin-dependent protein serine/threonine kinase activator activity"/>
    <property type="evidence" value="ECO:0007669"/>
    <property type="project" value="InterPro"/>
</dbReference>
<dbReference type="SUPFAM" id="SSF47954">
    <property type="entry name" value="Cyclin-like"/>
    <property type="match status" value="1"/>
</dbReference>
<evidence type="ECO:0000256" key="7">
    <source>
        <dbReference type="SAM" id="Coils"/>
    </source>
</evidence>
<dbReference type="GO" id="GO:0016533">
    <property type="term" value="C:protein kinase 5 complex"/>
    <property type="evidence" value="ECO:0007669"/>
    <property type="project" value="InterPro"/>
</dbReference>